<feature type="region of interest" description="Disordered" evidence="1">
    <location>
        <begin position="1"/>
        <end position="20"/>
    </location>
</feature>
<dbReference type="Proteomes" id="UP000835052">
    <property type="component" value="Unassembled WGS sequence"/>
</dbReference>
<gene>
    <name evidence="2" type="ORF">CAUJ_LOCUS3515</name>
</gene>
<accession>A0A8S1GV17</accession>
<keyword evidence="3" id="KW-1185">Reference proteome</keyword>
<evidence type="ECO:0000313" key="2">
    <source>
        <dbReference type="EMBL" id="CAD6187596.1"/>
    </source>
</evidence>
<evidence type="ECO:0000256" key="1">
    <source>
        <dbReference type="SAM" id="MobiDB-lite"/>
    </source>
</evidence>
<evidence type="ECO:0000313" key="3">
    <source>
        <dbReference type="Proteomes" id="UP000835052"/>
    </source>
</evidence>
<protein>
    <submittedName>
        <fullName evidence="2">Uncharacterized protein</fullName>
    </submittedName>
</protein>
<feature type="compositionally biased region" description="Low complexity" evidence="1">
    <location>
        <begin position="11"/>
        <end position="20"/>
    </location>
</feature>
<dbReference type="EMBL" id="CAJGYM010000006">
    <property type="protein sequence ID" value="CAD6187596.1"/>
    <property type="molecule type" value="Genomic_DNA"/>
</dbReference>
<sequence>MNQVSTEVARRTSGATGTTAHTGLASLVGAQNLAGHRPSALTPPRACRLPFAPPTVIDFLLQLVRTQHALETADIGTYSVEKNNEVQQKSKQLCGKYAGPYGERRSAPNLAPPTAFFGVLYCQLMTHC</sequence>
<dbReference type="AlphaFoldDB" id="A0A8S1GV17"/>
<reference evidence="2" key="1">
    <citation type="submission" date="2020-10" db="EMBL/GenBank/DDBJ databases">
        <authorList>
            <person name="Kikuchi T."/>
        </authorList>
    </citation>
    <scope>NUCLEOTIDE SEQUENCE</scope>
    <source>
        <strain evidence="2">NKZ352</strain>
    </source>
</reference>
<proteinExistence type="predicted"/>
<comment type="caution">
    <text evidence="2">The sequence shown here is derived from an EMBL/GenBank/DDBJ whole genome shotgun (WGS) entry which is preliminary data.</text>
</comment>
<organism evidence="2 3">
    <name type="scientific">Caenorhabditis auriculariae</name>
    <dbReference type="NCBI Taxonomy" id="2777116"/>
    <lineage>
        <taxon>Eukaryota</taxon>
        <taxon>Metazoa</taxon>
        <taxon>Ecdysozoa</taxon>
        <taxon>Nematoda</taxon>
        <taxon>Chromadorea</taxon>
        <taxon>Rhabditida</taxon>
        <taxon>Rhabditina</taxon>
        <taxon>Rhabditomorpha</taxon>
        <taxon>Rhabditoidea</taxon>
        <taxon>Rhabditidae</taxon>
        <taxon>Peloderinae</taxon>
        <taxon>Caenorhabditis</taxon>
    </lineage>
</organism>
<name>A0A8S1GV17_9PELO</name>